<proteinExistence type="predicted"/>
<dbReference type="Proteomes" id="UP000000768">
    <property type="component" value="Chromosome 1"/>
</dbReference>
<dbReference type="EMBL" id="CM000760">
    <property type="protein sequence ID" value="OQU92787.1"/>
    <property type="molecule type" value="Genomic_DNA"/>
</dbReference>
<evidence type="ECO:0000313" key="2">
    <source>
        <dbReference type="Proteomes" id="UP000000768"/>
    </source>
</evidence>
<sequence length="83" mass="9338">MIPGGNVAAYCRFSSCQLFAHYSWLLSSWVKELFLAVKLWLVGEGIFVRYKNGSSRSSCGTRRILSRFTNGSRFTSMDGAECQ</sequence>
<name>A0A1Z5SA48_SORBI</name>
<reference evidence="2" key="2">
    <citation type="journal article" date="2018" name="Plant J.">
        <title>The Sorghum bicolor reference genome: improved assembly, gene annotations, a transcriptome atlas, and signatures of genome organization.</title>
        <authorList>
            <person name="McCormick R.F."/>
            <person name="Truong S.K."/>
            <person name="Sreedasyam A."/>
            <person name="Jenkins J."/>
            <person name="Shu S."/>
            <person name="Sims D."/>
            <person name="Kennedy M."/>
            <person name="Amirebrahimi M."/>
            <person name="Weers B.D."/>
            <person name="McKinley B."/>
            <person name="Mattison A."/>
            <person name="Morishige D.T."/>
            <person name="Grimwood J."/>
            <person name="Schmutz J."/>
            <person name="Mullet J.E."/>
        </authorList>
    </citation>
    <scope>NUCLEOTIDE SEQUENCE [LARGE SCALE GENOMIC DNA]</scope>
    <source>
        <strain evidence="2">cv. BTx623</strain>
    </source>
</reference>
<organism evidence="1 2">
    <name type="scientific">Sorghum bicolor</name>
    <name type="common">Sorghum</name>
    <name type="synonym">Sorghum vulgare</name>
    <dbReference type="NCBI Taxonomy" id="4558"/>
    <lineage>
        <taxon>Eukaryota</taxon>
        <taxon>Viridiplantae</taxon>
        <taxon>Streptophyta</taxon>
        <taxon>Embryophyta</taxon>
        <taxon>Tracheophyta</taxon>
        <taxon>Spermatophyta</taxon>
        <taxon>Magnoliopsida</taxon>
        <taxon>Liliopsida</taxon>
        <taxon>Poales</taxon>
        <taxon>Poaceae</taxon>
        <taxon>PACMAD clade</taxon>
        <taxon>Panicoideae</taxon>
        <taxon>Andropogonodae</taxon>
        <taxon>Andropogoneae</taxon>
        <taxon>Sorghinae</taxon>
        <taxon>Sorghum</taxon>
    </lineage>
</organism>
<dbReference type="InParanoid" id="A0A1Z5SA48"/>
<evidence type="ECO:0000313" key="1">
    <source>
        <dbReference type="EMBL" id="OQU92787.1"/>
    </source>
</evidence>
<accession>A0A1Z5SA48</accession>
<dbReference type="Gramene" id="OQU92787">
    <property type="protein sequence ID" value="OQU92787"/>
    <property type="gene ID" value="SORBI_3001G412350"/>
</dbReference>
<keyword evidence="2" id="KW-1185">Reference proteome</keyword>
<protein>
    <submittedName>
        <fullName evidence="1">Uncharacterized protein</fullName>
    </submittedName>
</protein>
<gene>
    <name evidence="1" type="ORF">SORBI_3001G412350</name>
</gene>
<reference evidence="1 2" key="1">
    <citation type="journal article" date="2009" name="Nature">
        <title>The Sorghum bicolor genome and the diversification of grasses.</title>
        <authorList>
            <person name="Paterson A.H."/>
            <person name="Bowers J.E."/>
            <person name="Bruggmann R."/>
            <person name="Dubchak I."/>
            <person name="Grimwood J."/>
            <person name="Gundlach H."/>
            <person name="Haberer G."/>
            <person name="Hellsten U."/>
            <person name="Mitros T."/>
            <person name="Poliakov A."/>
            <person name="Schmutz J."/>
            <person name="Spannagl M."/>
            <person name="Tang H."/>
            <person name="Wang X."/>
            <person name="Wicker T."/>
            <person name="Bharti A.K."/>
            <person name="Chapman J."/>
            <person name="Feltus F.A."/>
            <person name="Gowik U."/>
            <person name="Grigoriev I.V."/>
            <person name="Lyons E."/>
            <person name="Maher C.A."/>
            <person name="Martis M."/>
            <person name="Narechania A."/>
            <person name="Otillar R.P."/>
            <person name="Penning B.W."/>
            <person name="Salamov A.A."/>
            <person name="Wang Y."/>
            <person name="Zhang L."/>
            <person name="Carpita N.C."/>
            <person name="Freeling M."/>
            <person name="Gingle A.R."/>
            <person name="Hash C.T."/>
            <person name="Keller B."/>
            <person name="Klein P."/>
            <person name="Kresovich S."/>
            <person name="McCann M.C."/>
            <person name="Ming R."/>
            <person name="Peterson D.G."/>
            <person name="Mehboob-ur-Rahman"/>
            <person name="Ware D."/>
            <person name="Westhoff P."/>
            <person name="Mayer K.F."/>
            <person name="Messing J."/>
            <person name="Rokhsar D.S."/>
        </authorList>
    </citation>
    <scope>NUCLEOTIDE SEQUENCE [LARGE SCALE GENOMIC DNA]</scope>
    <source>
        <strain evidence="2">cv. BTx623</strain>
    </source>
</reference>
<dbReference type="AlphaFoldDB" id="A0A1Z5SA48"/>